<comment type="catalytic activity">
    <reaction evidence="1">
        <text>[protein]-peptidylproline (omega=180) = [protein]-peptidylproline (omega=0)</text>
        <dbReference type="Rhea" id="RHEA:16237"/>
        <dbReference type="Rhea" id="RHEA-COMP:10747"/>
        <dbReference type="Rhea" id="RHEA-COMP:10748"/>
        <dbReference type="ChEBI" id="CHEBI:83833"/>
        <dbReference type="ChEBI" id="CHEBI:83834"/>
        <dbReference type="EC" id="5.2.1.8"/>
    </reaction>
</comment>
<dbReference type="PANTHER" id="PTHR47245:SF2">
    <property type="entry name" value="PEPTIDYL-PROLYL CIS-TRANS ISOMERASE HP_0175-RELATED"/>
    <property type="match status" value="1"/>
</dbReference>
<keyword evidence="5 8" id="KW-0697">Rotamase</keyword>
<evidence type="ECO:0000256" key="1">
    <source>
        <dbReference type="ARBA" id="ARBA00000971"/>
    </source>
</evidence>
<dbReference type="GO" id="GO:0003755">
    <property type="term" value="F:peptidyl-prolyl cis-trans isomerase activity"/>
    <property type="evidence" value="ECO:0007669"/>
    <property type="project" value="UniProtKB-KW"/>
</dbReference>
<keyword evidence="8 11" id="KW-0413">Isomerase</keyword>
<gene>
    <name evidence="11" type="ORF">BWR18_16795</name>
</gene>
<reference evidence="11 12" key="1">
    <citation type="submission" date="2017-01" db="EMBL/GenBank/DDBJ databases">
        <title>Complete genome of Tateyamaria omphalii DOK1-4 isolated from seawater in Dokdo.</title>
        <authorList>
            <person name="Kim J.H."/>
            <person name="Chi W.-J."/>
        </authorList>
    </citation>
    <scope>NUCLEOTIDE SEQUENCE [LARGE SCALE GENOMIC DNA]</scope>
    <source>
        <strain evidence="11 12">DOK1-4</strain>
    </source>
</reference>
<dbReference type="OrthoDB" id="14196at2"/>
<dbReference type="SUPFAM" id="SSF54534">
    <property type="entry name" value="FKBP-like"/>
    <property type="match status" value="1"/>
</dbReference>
<dbReference type="Gene3D" id="3.10.50.40">
    <property type="match status" value="1"/>
</dbReference>
<sequence length="279" mass="29883">MNKRFLSLPALGLIAALATPATAQDADTVVATVNGTDITVGHMIVARASLPQQFQQLPNDVLFSGILEQLINQTLLAQSFDGDLPKRTMLQIENETRSLTAGEELETLFQEKLTDDAIQAAYDLKYEGVTPQEEYNASHILVETEEEAKAIKTEIDGGADFGATAREKSTGPSGPNGGQLGWFGAGAMVPSFEAAVISLEVGEVSEPVQTQFGWHVIVLNETRTPDAPSLDEVREELLQEVRDAAVEDYVASLTADAQIDQSGAGDIDPEILSDLGLVE</sequence>
<evidence type="ECO:0000313" key="12">
    <source>
        <dbReference type="Proteomes" id="UP000186336"/>
    </source>
</evidence>
<dbReference type="InterPro" id="IPR050245">
    <property type="entry name" value="PrsA_foldase"/>
</dbReference>
<evidence type="ECO:0000256" key="7">
    <source>
        <dbReference type="ARBA" id="ARBA00031484"/>
    </source>
</evidence>
<proteinExistence type="inferred from homology"/>
<feature type="domain" description="PpiC" evidence="10">
    <location>
        <begin position="132"/>
        <end position="221"/>
    </location>
</feature>
<dbReference type="InterPro" id="IPR000297">
    <property type="entry name" value="PPIase_PpiC"/>
</dbReference>
<keyword evidence="9" id="KW-0732">Signal</keyword>
<keyword evidence="12" id="KW-1185">Reference proteome</keyword>
<dbReference type="Gene3D" id="1.10.8.1040">
    <property type="match status" value="1"/>
</dbReference>
<evidence type="ECO:0000256" key="9">
    <source>
        <dbReference type="SAM" id="SignalP"/>
    </source>
</evidence>
<dbReference type="PANTHER" id="PTHR47245">
    <property type="entry name" value="PEPTIDYLPROLYL ISOMERASE"/>
    <property type="match status" value="1"/>
</dbReference>
<dbReference type="InterPro" id="IPR027304">
    <property type="entry name" value="Trigger_fact/SurA_dom_sf"/>
</dbReference>
<evidence type="ECO:0000256" key="5">
    <source>
        <dbReference type="ARBA" id="ARBA00023110"/>
    </source>
</evidence>
<evidence type="ECO:0000256" key="8">
    <source>
        <dbReference type="PROSITE-ProRule" id="PRU00278"/>
    </source>
</evidence>
<dbReference type="KEGG" id="tom:BWR18_16795"/>
<feature type="chain" id="PRO_5010264453" description="Parvulin-like PPIase" evidence="9">
    <location>
        <begin position="24"/>
        <end position="279"/>
    </location>
</feature>
<comment type="similarity">
    <text evidence="2">Belongs to the PpiC/parvulin rotamase family.</text>
</comment>
<evidence type="ECO:0000259" key="10">
    <source>
        <dbReference type="PROSITE" id="PS50198"/>
    </source>
</evidence>
<dbReference type="SUPFAM" id="SSF109998">
    <property type="entry name" value="Triger factor/SurA peptide-binding domain-like"/>
    <property type="match status" value="1"/>
</dbReference>
<dbReference type="InterPro" id="IPR046357">
    <property type="entry name" value="PPIase_dom_sf"/>
</dbReference>
<dbReference type="PROSITE" id="PS50198">
    <property type="entry name" value="PPIC_PPIASE_2"/>
    <property type="match status" value="1"/>
</dbReference>
<evidence type="ECO:0000256" key="2">
    <source>
        <dbReference type="ARBA" id="ARBA00007656"/>
    </source>
</evidence>
<evidence type="ECO:0000256" key="6">
    <source>
        <dbReference type="ARBA" id="ARBA00030642"/>
    </source>
</evidence>
<dbReference type="AlphaFoldDB" id="A0A1P8N0U8"/>
<accession>A0A1P8N0U8</accession>
<dbReference type="Proteomes" id="UP000186336">
    <property type="component" value="Chromosome"/>
</dbReference>
<evidence type="ECO:0000313" key="11">
    <source>
        <dbReference type="EMBL" id="APX13957.1"/>
    </source>
</evidence>
<dbReference type="STRING" id="299262.BWR18_16795"/>
<dbReference type="EC" id="5.2.1.8" evidence="3"/>
<protein>
    <recommendedName>
        <fullName evidence="4">Parvulin-like PPIase</fullName>
        <ecNumber evidence="3">5.2.1.8</ecNumber>
    </recommendedName>
    <alternativeName>
        <fullName evidence="6">Peptidyl-prolyl cis-trans isomerase plp</fullName>
    </alternativeName>
    <alternativeName>
        <fullName evidence="7">Rotamase plp</fullName>
    </alternativeName>
</protein>
<organism evidence="11 12">
    <name type="scientific">Tateyamaria omphalii</name>
    <dbReference type="NCBI Taxonomy" id="299262"/>
    <lineage>
        <taxon>Bacteria</taxon>
        <taxon>Pseudomonadati</taxon>
        <taxon>Pseudomonadota</taxon>
        <taxon>Alphaproteobacteria</taxon>
        <taxon>Rhodobacterales</taxon>
        <taxon>Roseobacteraceae</taxon>
        <taxon>Tateyamaria</taxon>
    </lineage>
</organism>
<dbReference type="RefSeq" id="WP_076630381.1">
    <property type="nucleotide sequence ID" value="NZ_CP019312.1"/>
</dbReference>
<feature type="signal peptide" evidence="9">
    <location>
        <begin position="1"/>
        <end position="23"/>
    </location>
</feature>
<dbReference type="EMBL" id="CP019312">
    <property type="protein sequence ID" value="APX13957.1"/>
    <property type="molecule type" value="Genomic_DNA"/>
</dbReference>
<name>A0A1P8N0U8_9RHOB</name>
<dbReference type="Pfam" id="PF00639">
    <property type="entry name" value="Rotamase"/>
    <property type="match status" value="1"/>
</dbReference>
<evidence type="ECO:0000256" key="4">
    <source>
        <dbReference type="ARBA" id="ARBA00018370"/>
    </source>
</evidence>
<evidence type="ECO:0000256" key="3">
    <source>
        <dbReference type="ARBA" id="ARBA00013194"/>
    </source>
</evidence>